<dbReference type="EMBL" id="HBUF01087490">
    <property type="protein sequence ID" value="CAG6634751.1"/>
    <property type="molecule type" value="Transcribed_RNA"/>
</dbReference>
<dbReference type="PROSITE" id="PS50835">
    <property type="entry name" value="IG_LIKE"/>
    <property type="match status" value="2"/>
</dbReference>
<dbReference type="SMART" id="SM00060">
    <property type="entry name" value="FN3"/>
    <property type="match status" value="1"/>
</dbReference>
<dbReference type="CDD" id="cd00063">
    <property type="entry name" value="FN3"/>
    <property type="match status" value="1"/>
</dbReference>
<dbReference type="SMART" id="SM00408">
    <property type="entry name" value="IGc2"/>
    <property type="match status" value="3"/>
</dbReference>
<feature type="domain" description="Fibronectin type-III" evidence="6">
    <location>
        <begin position="316"/>
        <end position="421"/>
    </location>
</feature>
<dbReference type="SUPFAM" id="SSF49265">
    <property type="entry name" value="Fibronectin type III"/>
    <property type="match status" value="1"/>
</dbReference>
<evidence type="ECO:0000256" key="2">
    <source>
        <dbReference type="ARBA" id="ARBA00023157"/>
    </source>
</evidence>
<dbReference type="InterPro" id="IPR036179">
    <property type="entry name" value="Ig-like_dom_sf"/>
</dbReference>
<dbReference type="SUPFAM" id="SSF48726">
    <property type="entry name" value="Immunoglobulin"/>
    <property type="match status" value="3"/>
</dbReference>
<dbReference type="SMART" id="SM00409">
    <property type="entry name" value="IG"/>
    <property type="match status" value="3"/>
</dbReference>
<dbReference type="PANTHER" id="PTHR45080">
    <property type="entry name" value="CONTACTIN 5"/>
    <property type="match status" value="1"/>
</dbReference>
<dbReference type="AlphaFoldDB" id="A0A8D8QMI5"/>
<reference evidence="7" key="1">
    <citation type="submission" date="2021-05" db="EMBL/GenBank/DDBJ databases">
        <authorList>
            <person name="Alioto T."/>
            <person name="Alioto T."/>
            <person name="Gomez Garrido J."/>
        </authorList>
    </citation>
    <scope>NUCLEOTIDE SEQUENCE</scope>
</reference>
<dbReference type="InterPro" id="IPR013783">
    <property type="entry name" value="Ig-like_fold"/>
</dbReference>
<evidence type="ECO:0000313" key="7">
    <source>
        <dbReference type="EMBL" id="CAG6634749.1"/>
    </source>
</evidence>
<feature type="signal peptide" evidence="4">
    <location>
        <begin position="1"/>
        <end position="20"/>
    </location>
</feature>
<name>A0A8D8QMI5_9HEMI</name>
<evidence type="ECO:0000259" key="5">
    <source>
        <dbReference type="PROSITE" id="PS50835"/>
    </source>
</evidence>
<evidence type="ECO:0000256" key="3">
    <source>
        <dbReference type="ARBA" id="ARBA00023319"/>
    </source>
</evidence>
<accession>A0A8D8QMI5</accession>
<feature type="chain" id="PRO_5036261778" evidence="4">
    <location>
        <begin position="21"/>
        <end position="459"/>
    </location>
</feature>
<dbReference type="GO" id="GO:0043025">
    <property type="term" value="C:neuronal cell body"/>
    <property type="evidence" value="ECO:0007669"/>
    <property type="project" value="TreeGrafter"/>
</dbReference>
<dbReference type="InterPro" id="IPR003961">
    <property type="entry name" value="FN3_dom"/>
</dbReference>
<dbReference type="InterPro" id="IPR003599">
    <property type="entry name" value="Ig_sub"/>
</dbReference>
<evidence type="ECO:0000256" key="1">
    <source>
        <dbReference type="ARBA" id="ARBA00022737"/>
    </source>
</evidence>
<dbReference type="GO" id="GO:0007156">
    <property type="term" value="P:homophilic cell adhesion via plasma membrane adhesion molecules"/>
    <property type="evidence" value="ECO:0007669"/>
    <property type="project" value="TreeGrafter"/>
</dbReference>
<protein>
    <submittedName>
        <fullName evidence="7">Neural cell adhesion molecule 1</fullName>
    </submittedName>
</protein>
<keyword evidence="4" id="KW-0732">Signal</keyword>
<dbReference type="InterPro" id="IPR036116">
    <property type="entry name" value="FN3_sf"/>
</dbReference>
<feature type="domain" description="Ig-like" evidence="5">
    <location>
        <begin position="122"/>
        <end position="201"/>
    </location>
</feature>
<dbReference type="Pfam" id="PF00041">
    <property type="entry name" value="fn3"/>
    <property type="match status" value="1"/>
</dbReference>
<dbReference type="EMBL" id="HBUF01087488">
    <property type="protein sequence ID" value="CAG6634749.1"/>
    <property type="molecule type" value="Transcribed_RNA"/>
</dbReference>
<dbReference type="EMBL" id="HBUF01087489">
    <property type="protein sequence ID" value="CAG6634750.1"/>
    <property type="molecule type" value="Transcribed_RNA"/>
</dbReference>
<proteinExistence type="predicted"/>
<dbReference type="GO" id="GO:0005886">
    <property type="term" value="C:plasma membrane"/>
    <property type="evidence" value="ECO:0007669"/>
    <property type="project" value="TreeGrafter"/>
</dbReference>
<dbReference type="GO" id="GO:0030424">
    <property type="term" value="C:axon"/>
    <property type="evidence" value="ECO:0007669"/>
    <property type="project" value="TreeGrafter"/>
</dbReference>
<dbReference type="Gene3D" id="2.60.40.10">
    <property type="entry name" value="Immunoglobulins"/>
    <property type="match status" value="4"/>
</dbReference>
<dbReference type="InterPro" id="IPR007110">
    <property type="entry name" value="Ig-like_dom"/>
</dbReference>
<dbReference type="PANTHER" id="PTHR45080:SF27">
    <property type="entry name" value="NEURAL CELL ADHESION MOLECULE 1-LIKE"/>
    <property type="match status" value="1"/>
</dbReference>
<dbReference type="InterPro" id="IPR003598">
    <property type="entry name" value="Ig_sub2"/>
</dbReference>
<dbReference type="CDD" id="cd00096">
    <property type="entry name" value="Ig"/>
    <property type="match status" value="1"/>
</dbReference>
<dbReference type="InterPro" id="IPR050958">
    <property type="entry name" value="Cell_Adh-Cytoskel_Orgn"/>
</dbReference>
<dbReference type="InterPro" id="IPR013098">
    <property type="entry name" value="Ig_I-set"/>
</dbReference>
<dbReference type="FunFam" id="2.60.40.10:FF:000032">
    <property type="entry name" value="palladin isoform X1"/>
    <property type="match status" value="1"/>
</dbReference>
<evidence type="ECO:0000259" key="6">
    <source>
        <dbReference type="PROSITE" id="PS50853"/>
    </source>
</evidence>
<dbReference type="PROSITE" id="PS50853">
    <property type="entry name" value="FN3"/>
    <property type="match status" value="1"/>
</dbReference>
<sequence length="459" mass="52729">MFELWTVIFCLIFLISELECAIIISPPQIDLQKFQNTSYIVGCMSNQSDTKLDDIIWRRIQDNDEREKIFIPKGRVHVKKSNKPPVLFLVFEHLEQRDSGKYECYHTSTKDSIVIEMDVAIPITFMDTPEHQEAKEYSNTTLRCEVAGKPDPEIHWSVEDRPISQDSKFKELGDGLFIQNISRSDGGTYQCKAFQSSKTLTDRKVKQIHLRVTHKPTFAEDGPEFAYGFLNGTANVTCEVSAEPPAEFRWFRLVGGKGKRHFHIREYHGSVIINETNRNTIQIPVTHDEVFGSFLCEASNKEGRTEKKIIFKKSVAPQVPTLVAMIEVADTYIDLDIQSSDDKQESIVGYRVEFVEKWPGDPMKWASTPYNKDFKKHKNGESIYRLDALAVDTKYTFRVAARNLAGLSEYTREQSFQTTALRSSSSRALICRLTLSLVLLQYLRTLTRPCWHLALFEDI</sequence>
<dbReference type="GO" id="GO:0008046">
    <property type="term" value="F:axon guidance receptor activity"/>
    <property type="evidence" value="ECO:0007669"/>
    <property type="project" value="TreeGrafter"/>
</dbReference>
<dbReference type="EMBL" id="HBUF01087487">
    <property type="protein sequence ID" value="CAG6634748.1"/>
    <property type="molecule type" value="Transcribed_RNA"/>
</dbReference>
<feature type="domain" description="Ig-like" evidence="5">
    <location>
        <begin position="216"/>
        <end position="310"/>
    </location>
</feature>
<dbReference type="GO" id="GO:0050808">
    <property type="term" value="P:synapse organization"/>
    <property type="evidence" value="ECO:0007669"/>
    <property type="project" value="TreeGrafter"/>
</dbReference>
<evidence type="ECO:0000256" key="4">
    <source>
        <dbReference type="SAM" id="SignalP"/>
    </source>
</evidence>
<keyword evidence="2" id="KW-1015">Disulfide bond</keyword>
<organism evidence="7">
    <name type="scientific">Cacopsylla melanoneura</name>
    <dbReference type="NCBI Taxonomy" id="428564"/>
    <lineage>
        <taxon>Eukaryota</taxon>
        <taxon>Metazoa</taxon>
        <taxon>Ecdysozoa</taxon>
        <taxon>Arthropoda</taxon>
        <taxon>Hexapoda</taxon>
        <taxon>Insecta</taxon>
        <taxon>Pterygota</taxon>
        <taxon>Neoptera</taxon>
        <taxon>Paraneoptera</taxon>
        <taxon>Hemiptera</taxon>
        <taxon>Sternorrhyncha</taxon>
        <taxon>Psylloidea</taxon>
        <taxon>Psyllidae</taxon>
        <taxon>Psyllinae</taxon>
        <taxon>Cacopsylla</taxon>
    </lineage>
</organism>
<dbReference type="Pfam" id="PF07679">
    <property type="entry name" value="I-set"/>
    <property type="match status" value="1"/>
</dbReference>
<keyword evidence="1" id="KW-0677">Repeat</keyword>
<keyword evidence="3" id="KW-0393">Immunoglobulin domain</keyword>